<evidence type="ECO:0000256" key="2">
    <source>
        <dbReference type="SAM" id="Phobius"/>
    </source>
</evidence>
<sequence>MTDSDSDGVGQPQPQGGEPHLPGFPPHPARDLVLGELHARPFRPLVGPRVFLRYGFTVDEAGVEADRDWFAGYCRSLGLQGPGEAERHHLVEIGDGVLRRERHGEFLTYTWDGPLDVAAPADAPPAGHPFGARFRAPGPMMVAVRCDVVPADGEAFSRRFALFDRTSLCVSQTDGGASVIATDFRQDRDGLTRILVGDRSLSPVQAGAQSQRLLELETYRLFAMLGLAEAQRQMPRVSAIEDALLALAERMRTSDGLEANRALLGELMRLAADLEASAAESAYRFGASRAYYGIVRQRLETFGEDQQDGYFTFTQFLSRRLAPAMRTCETLEERQVKLSEKLARAATLLRTRVDVELQEHNRSQLAAMNRRARLQLRLQQTVEGLSVAAVSYYVVGLIAYLAKGAKTGPLAAMLPSPELMTGLAVPVVLAAVFLTVRRIRRHHSEEDHGEG</sequence>
<keyword evidence="4" id="KW-1185">Reference proteome</keyword>
<feature type="compositionally biased region" description="Low complexity" evidence="1">
    <location>
        <begin position="8"/>
        <end position="21"/>
    </location>
</feature>
<organism evidence="3 4">
    <name type="scientific">Stappia indica</name>
    <dbReference type="NCBI Taxonomy" id="538381"/>
    <lineage>
        <taxon>Bacteria</taxon>
        <taxon>Pseudomonadati</taxon>
        <taxon>Pseudomonadota</taxon>
        <taxon>Alphaproteobacteria</taxon>
        <taxon>Hyphomicrobiales</taxon>
        <taxon>Stappiaceae</taxon>
        <taxon>Stappia</taxon>
    </lineage>
</organism>
<keyword evidence="2" id="KW-0812">Transmembrane</keyword>
<dbReference type="InterPro" id="IPR021830">
    <property type="entry name" value="DUF3422"/>
</dbReference>
<dbReference type="Proteomes" id="UP000219331">
    <property type="component" value="Unassembled WGS sequence"/>
</dbReference>
<reference evidence="3 4" key="1">
    <citation type="submission" date="2017-08" db="EMBL/GenBank/DDBJ databases">
        <authorList>
            <person name="de Groot N.N."/>
        </authorList>
    </citation>
    <scope>NUCLEOTIDE SEQUENCE [LARGE SCALE GENOMIC DNA]</scope>
    <source>
        <strain evidence="3 4">USBA 352</strain>
    </source>
</reference>
<evidence type="ECO:0000313" key="4">
    <source>
        <dbReference type="Proteomes" id="UP000219331"/>
    </source>
</evidence>
<keyword evidence="2" id="KW-1133">Transmembrane helix</keyword>
<dbReference type="STRING" id="538381.GCA_001696535_02521"/>
<feature type="transmembrane region" description="Helical" evidence="2">
    <location>
        <begin position="419"/>
        <end position="436"/>
    </location>
</feature>
<name>A0A285T9T2_9HYPH</name>
<dbReference type="OrthoDB" id="9767470at2"/>
<dbReference type="EMBL" id="OBML01000009">
    <property type="protein sequence ID" value="SOC18300.1"/>
    <property type="molecule type" value="Genomic_DNA"/>
</dbReference>
<accession>A0A285T9T2</accession>
<dbReference type="Pfam" id="PF11902">
    <property type="entry name" value="DUF3422"/>
    <property type="match status" value="1"/>
</dbReference>
<proteinExistence type="predicted"/>
<evidence type="ECO:0000256" key="1">
    <source>
        <dbReference type="SAM" id="MobiDB-lite"/>
    </source>
</evidence>
<gene>
    <name evidence="3" type="ORF">SAMN05421512_109243</name>
</gene>
<evidence type="ECO:0000313" key="3">
    <source>
        <dbReference type="EMBL" id="SOC18300.1"/>
    </source>
</evidence>
<dbReference type="AlphaFoldDB" id="A0A285T9T2"/>
<feature type="region of interest" description="Disordered" evidence="1">
    <location>
        <begin position="1"/>
        <end position="29"/>
    </location>
</feature>
<dbReference type="RefSeq" id="WP_097175762.1">
    <property type="nucleotide sequence ID" value="NZ_OBML01000009.1"/>
</dbReference>
<protein>
    <submittedName>
        <fullName evidence="3">Uncharacterized membrane-anchored protein</fullName>
    </submittedName>
</protein>
<feature type="transmembrane region" description="Helical" evidence="2">
    <location>
        <begin position="381"/>
        <end position="399"/>
    </location>
</feature>
<keyword evidence="2" id="KW-0472">Membrane</keyword>